<dbReference type="PROSITE" id="PS50157">
    <property type="entry name" value="ZINC_FINGER_C2H2_2"/>
    <property type="match status" value="1"/>
</dbReference>
<evidence type="ECO:0000313" key="3">
    <source>
        <dbReference type="Proteomes" id="UP000058925"/>
    </source>
</evidence>
<dbReference type="EMBL" id="CP012850">
    <property type="protein sequence ID" value="ALI36953.1"/>
    <property type="molecule type" value="Genomic_DNA"/>
</dbReference>
<accession>A0A654M2W1</accession>
<evidence type="ECO:0000259" key="1">
    <source>
        <dbReference type="PROSITE" id="PS50157"/>
    </source>
</evidence>
<proteinExistence type="predicted"/>
<evidence type="ECO:0000313" key="2">
    <source>
        <dbReference type="EMBL" id="ALI36953.1"/>
    </source>
</evidence>
<organism evidence="2 3">
    <name type="scientific">Candidatus Nitrosocosmicus oleophilus</name>
    <dbReference type="NCBI Taxonomy" id="1353260"/>
    <lineage>
        <taxon>Archaea</taxon>
        <taxon>Nitrososphaerota</taxon>
        <taxon>Nitrososphaeria</taxon>
        <taxon>Nitrososphaerales</taxon>
        <taxon>Nitrososphaeraceae</taxon>
        <taxon>Candidatus Nitrosocosmicus</taxon>
    </lineage>
</organism>
<dbReference type="KEGG" id="taa:NMY3_02763"/>
<dbReference type="AlphaFoldDB" id="A0A654M2W1"/>
<sequence>MYIDLENIDADTRSVLLRDMELEFFPNDNNLTHYYSIINLEDTNNGEIGGRVSYDPATVKGVELAENLDHINDIKHKIRDIMLRNSITEYVATRDRQSTNTILVMKRTSGESIGIFHCRHCAMEFDDEIQLSSHLRMHYLI</sequence>
<feature type="domain" description="C2H2-type" evidence="1">
    <location>
        <begin position="116"/>
        <end position="138"/>
    </location>
</feature>
<dbReference type="PROSITE" id="PS00028">
    <property type="entry name" value="ZINC_FINGER_C2H2_1"/>
    <property type="match status" value="1"/>
</dbReference>
<name>A0A654M2W1_9ARCH</name>
<gene>
    <name evidence="2" type="ORF">NMY3_02763</name>
</gene>
<dbReference type="Proteomes" id="UP000058925">
    <property type="component" value="Chromosome"/>
</dbReference>
<keyword evidence="3" id="KW-1185">Reference proteome</keyword>
<dbReference type="InterPro" id="IPR013087">
    <property type="entry name" value="Znf_C2H2_type"/>
</dbReference>
<reference evidence="3" key="1">
    <citation type="submission" date="2015-10" db="EMBL/GenBank/DDBJ databases">
        <title>Niche specialization of a soil ammonia-oxidizing archaeon, Candidatus Nitrosocosmicus oleophilus.</title>
        <authorList>
            <person name="Jung M.-Y."/>
            <person name="Rhee S.-K."/>
        </authorList>
    </citation>
    <scope>NUCLEOTIDE SEQUENCE [LARGE SCALE GENOMIC DNA]</scope>
    <source>
        <strain evidence="3">MY3</strain>
    </source>
</reference>
<protein>
    <recommendedName>
        <fullName evidence="1">C2H2-type domain-containing protein</fullName>
    </recommendedName>
</protein>